<feature type="signal peptide" evidence="2">
    <location>
        <begin position="1"/>
        <end position="29"/>
    </location>
</feature>
<feature type="compositionally biased region" description="Polar residues" evidence="1">
    <location>
        <begin position="488"/>
        <end position="500"/>
    </location>
</feature>
<keyword evidence="4" id="KW-1185">Reference proteome</keyword>
<dbReference type="RefSeq" id="WP_213529016.1">
    <property type="nucleotide sequence ID" value="NZ_BOVJ01000081.1"/>
</dbReference>
<dbReference type="InterPro" id="IPR006059">
    <property type="entry name" value="SBP"/>
</dbReference>
<dbReference type="EMBL" id="BOVJ01000081">
    <property type="protein sequence ID" value="GIQ64187.1"/>
    <property type="molecule type" value="Genomic_DNA"/>
</dbReference>
<evidence type="ECO:0000313" key="3">
    <source>
        <dbReference type="EMBL" id="GIQ64187.1"/>
    </source>
</evidence>
<dbReference type="InterPro" id="IPR050490">
    <property type="entry name" value="Bact_solute-bd_prot1"/>
</dbReference>
<dbReference type="SUPFAM" id="SSF53850">
    <property type="entry name" value="Periplasmic binding protein-like II"/>
    <property type="match status" value="1"/>
</dbReference>
<feature type="compositionally biased region" description="Basic and acidic residues" evidence="1">
    <location>
        <begin position="509"/>
        <end position="520"/>
    </location>
</feature>
<feature type="region of interest" description="Disordered" evidence="1">
    <location>
        <begin position="486"/>
        <end position="520"/>
    </location>
</feature>
<evidence type="ECO:0000256" key="2">
    <source>
        <dbReference type="SAM" id="SignalP"/>
    </source>
</evidence>
<evidence type="ECO:0000313" key="4">
    <source>
        <dbReference type="Proteomes" id="UP000680304"/>
    </source>
</evidence>
<proteinExistence type="predicted"/>
<keyword evidence="2" id="KW-0732">Signal</keyword>
<sequence>MKKNGVSKSLVRRVAAGLMALMLLMPLLAACSKGESTESAERRVLRIGVLYGGSDNEQYFRQQYTDTFEFTHPNIDLEIAYAINYDDMRYTQPGQEQEQKDPYEEFKKLLTGQNPVDVVVLDYNMLKRLTQDNLLKQLDPLIQQDEFDLSDYVPTVIDGIKEAGEGNIYALTPTFSSSALFYNKEIFQKAGVEPPTDNMMWEDVINKAREVSKGEGKERTFGLMLSRWSYQGFWDMQNYASPLQLKIFDDKGERMTVNTEGWAKVWETIVKLYKDKLTPTQEDLNALMEEMNKSGDSYGYRPYSDDFFMNGRVAMVIADYGYINDLIRAKDMSATNKDIKAIDWDVVTVPQHPEKPGVGGNVYLSQLMGVNANAQNPDDAWEFVKFSNSREWAKLKSRSTYEMVARKEFLQPKGGLDYNIQAFYSLKPLPPQSLEQEKLYREIPGIWEAQQPGEQLFNEVLQGNKTIKEALAEWETKGNEVLQRLKQNKSNNGKDTQSSGVEVLPVPETKAEEAEEAKTE</sequence>
<dbReference type="PANTHER" id="PTHR43649:SF12">
    <property type="entry name" value="DIACETYLCHITOBIOSE BINDING PROTEIN DASA"/>
    <property type="match status" value="1"/>
</dbReference>
<organism evidence="3 4">
    <name type="scientific">Paenibacillus cisolokensis</name>
    <dbReference type="NCBI Taxonomy" id="1658519"/>
    <lineage>
        <taxon>Bacteria</taxon>
        <taxon>Bacillati</taxon>
        <taxon>Bacillota</taxon>
        <taxon>Bacilli</taxon>
        <taxon>Bacillales</taxon>
        <taxon>Paenibacillaceae</taxon>
        <taxon>Paenibacillus</taxon>
    </lineage>
</organism>
<gene>
    <name evidence="3" type="ORF">PACILC2_27550</name>
</gene>
<protein>
    <recommendedName>
        <fullName evidence="5">ABC transporter substrate-binding protein</fullName>
    </recommendedName>
</protein>
<comment type="caution">
    <text evidence="3">The sequence shown here is derived from an EMBL/GenBank/DDBJ whole genome shotgun (WGS) entry which is preliminary data.</text>
</comment>
<evidence type="ECO:0008006" key="5">
    <source>
        <dbReference type="Google" id="ProtNLM"/>
    </source>
</evidence>
<accession>A0ABQ4N7J5</accession>
<dbReference type="Pfam" id="PF01547">
    <property type="entry name" value="SBP_bac_1"/>
    <property type="match status" value="1"/>
</dbReference>
<dbReference type="PANTHER" id="PTHR43649">
    <property type="entry name" value="ARABINOSE-BINDING PROTEIN-RELATED"/>
    <property type="match status" value="1"/>
</dbReference>
<dbReference type="Proteomes" id="UP000680304">
    <property type="component" value="Unassembled WGS sequence"/>
</dbReference>
<dbReference type="Gene3D" id="3.40.190.10">
    <property type="entry name" value="Periplasmic binding protein-like II"/>
    <property type="match status" value="1"/>
</dbReference>
<name>A0ABQ4N7J5_9BACL</name>
<dbReference type="PROSITE" id="PS51257">
    <property type="entry name" value="PROKAR_LIPOPROTEIN"/>
    <property type="match status" value="1"/>
</dbReference>
<feature type="chain" id="PRO_5045160516" description="ABC transporter substrate-binding protein" evidence="2">
    <location>
        <begin position="30"/>
        <end position="520"/>
    </location>
</feature>
<reference evidence="3 4" key="1">
    <citation type="submission" date="2021-04" db="EMBL/GenBank/DDBJ databases">
        <title>Draft genome sequence of Paenibacillus cisolokensis, LC2-13A.</title>
        <authorList>
            <person name="Uke A."/>
            <person name="Chhe C."/>
            <person name="Baramee S."/>
            <person name="Kosugi A."/>
        </authorList>
    </citation>
    <scope>NUCLEOTIDE SEQUENCE [LARGE SCALE GENOMIC DNA]</scope>
    <source>
        <strain evidence="3 4">LC2-13A</strain>
    </source>
</reference>
<evidence type="ECO:0000256" key="1">
    <source>
        <dbReference type="SAM" id="MobiDB-lite"/>
    </source>
</evidence>